<evidence type="ECO:0000256" key="2">
    <source>
        <dbReference type="SAM" id="MobiDB-lite"/>
    </source>
</evidence>
<feature type="domain" description="SAF" evidence="3">
    <location>
        <begin position="12"/>
        <end position="87"/>
    </location>
</feature>
<dbReference type="InterPro" id="IPR013974">
    <property type="entry name" value="SAF"/>
</dbReference>
<accession>A0A398CVA0</accession>
<evidence type="ECO:0000256" key="1">
    <source>
        <dbReference type="ARBA" id="ARBA00023239"/>
    </source>
</evidence>
<comment type="caution">
    <text evidence="4">The sequence shown here is derived from an EMBL/GenBank/DDBJ whole genome shotgun (WGS) entry which is preliminary data.</text>
</comment>
<dbReference type="SMART" id="SM00858">
    <property type="entry name" value="SAF"/>
    <property type="match status" value="1"/>
</dbReference>
<keyword evidence="1" id="KW-0456">Lyase</keyword>
<dbReference type="Gene3D" id="2.30.130.110">
    <property type="match status" value="1"/>
</dbReference>
<dbReference type="GO" id="GO:0019698">
    <property type="term" value="P:D-galacturonate catabolic process"/>
    <property type="evidence" value="ECO:0007669"/>
    <property type="project" value="TreeGrafter"/>
</dbReference>
<name>A0A398CVA0_9BACT</name>
<keyword evidence="5" id="KW-1185">Reference proteome</keyword>
<protein>
    <submittedName>
        <fullName evidence="4">D-galactarate dehydratase</fullName>
    </submittedName>
</protein>
<reference evidence="4 5" key="1">
    <citation type="submission" date="2018-09" db="EMBL/GenBank/DDBJ databases">
        <title>Discovery and Ecogenomic Context for Candidatus Cryosericales, a Global Caldiserica Order Active in Thawing Permafrost.</title>
        <authorList>
            <person name="Martinez M.A."/>
            <person name="Woodcroft B.J."/>
            <person name="Ignacio Espinoza J.C."/>
            <person name="Zayed A."/>
            <person name="Singleton C.M."/>
            <person name="Boyd J."/>
            <person name="Li Y.-F."/>
            <person name="Purvine S."/>
            <person name="Maughan H."/>
            <person name="Hodgkins S.B."/>
            <person name="Anderson D."/>
            <person name="Sederholm M."/>
            <person name="Temperton B."/>
            <person name="Saleska S.R."/>
            <person name="Tyson G.W."/>
            <person name="Rich V.I."/>
        </authorList>
    </citation>
    <scope>NUCLEOTIDE SEQUENCE [LARGE SCALE GENOMIC DNA]</scope>
    <source>
        <strain evidence="4 5">SMC7</strain>
    </source>
</reference>
<dbReference type="EMBL" id="QXIS01000007">
    <property type="protein sequence ID" value="RIE06555.1"/>
    <property type="molecule type" value="Genomic_DNA"/>
</dbReference>
<dbReference type="PANTHER" id="PTHR30536">
    <property type="entry name" value="ALTRONATE/GALACTARATE DEHYDRATASE"/>
    <property type="match status" value="1"/>
</dbReference>
<dbReference type="AlphaFoldDB" id="A0A398CVA0"/>
<sequence>MGQRIVVLHEKDNVGTAVDDIDVADILDYGMGERRGSVTAADRIPFGFKIALVDIANGEDIVKYGEVIGSASRSIRAGELVHTQNVEGGRGRGDIPASEGTRARRRTSGKE</sequence>
<evidence type="ECO:0000259" key="3">
    <source>
        <dbReference type="SMART" id="SM00858"/>
    </source>
</evidence>
<dbReference type="OrthoDB" id="9804574at2"/>
<dbReference type="PANTHER" id="PTHR30536:SF5">
    <property type="entry name" value="ALTRONATE DEHYDRATASE"/>
    <property type="match status" value="1"/>
</dbReference>
<dbReference type="Pfam" id="PF08666">
    <property type="entry name" value="SAF"/>
    <property type="match status" value="1"/>
</dbReference>
<evidence type="ECO:0000313" key="5">
    <source>
        <dbReference type="Proteomes" id="UP000266328"/>
    </source>
</evidence>
<dbReference type="InterPro" id="IPR052172">
    <property type="entry name" value="UxaA_altronate/galactarate_dh"/>
</dbReference>
<gene>
    <name evidence="4" type="ORF">SMC7_01700</name>
</gene>
<dbReference type="Proteomes" id="UP000266328">
    <property type="component" value="Unassembled WGS sequence"/>
</dbReference>
<proteinExistence type="predicted"/>
<dbReference type="InterPro" id="IPR044144">
    <property type="entry name" value="SAF_UxaA/GarD"/>
</dbReference>
<dbReference type="CDD" id="cd11613">
    <property type="entry name" value="SAF_AH_GD"/>
    <property type="match status" value="1"/>
</dbReference>
<dbReference type="GO" id="GO:0016829">
    <property type="term" value="F:lyase activity"/>
    <property type="evidence" value="ECO:0007669"/>
    <property type="project" value="UniProtKB-KW"/>
</dbReference>
<dbReference type="RefSeq" id="WP_119088653.1">
    <property type="nucleotide sequence ID" value="NZ_QXIS01000007.1"/>
</dbReference>
<feature type="region of interest" description="Disordered" evidence="2">
    <location>
        <begin position="83"/>
        <end position="111"/>
    </location>
</feature>
<evidence type="ECO:0000313" key="4">
    <source>
        <dbReference type="EMBL" id="RIE06555.1"/>
    </source>
</evidence>
<organism evidence="4 5">
    <name type="scientific">Candidatus Cryosericum terrychapinii</name>
    <dbReference type="NCBI Taxonomy" id="2290919"/>
    <lineage>
        <taxon>Bacteria</taxon>
        <taxon>Pseudomonadati</taxon>
        <taxon>Caldisericota/Cryosericota group</taxon>
        <taxon>Candidatus Cryosericota</taxon>
        <taxon>Candidatus Cryosericia</taxon>
        <taxon>Candidatus Cryosericales</taxon>
        <taxon>Candidatus Cryosericaceae</taxon>
        <taxon>Candidatus Cryosericum</taxon>
    </lineage>
</organism>